<evidence type="ECO:0000256" key="1">
    <source>
        <dbReference type="SAM" id="MobiDB-lite"/>
    </source>
</evidence>
<organism evidence="3 4">
    <name type="scientific">Actinomadura decatromicini</name>
    <dbReference type="NCBI Taxonomy" id="2604572"/>
    <lineage>
        <taxon>Bacteria</taxon>
        <taxon>Bacillati</taxon>
        <taxon>Actinomycetota</taxon>
        <taxon>Actinomycetes</taxon>
        <taxon>Streptosporangiales</taxon>
        <taxon>Thermomonosporaceae</taxon>
        <taxon>Actinomadura</taxon>
    </lineage>
</organism>
<dbReference type="Proteomes" id="UP000323505">
    <property type="component" value="Unassembled WGS sequence"/>
</dbReference>
<comment type="caution">
    <text evidence="3">The sequence shown here is derived from an EMBL/GenBank/DDBJ whole genome shotgun (WGS) entry which is preliminary data.</text>
</comment>
<reference evidence="3 4" key="1">
    <citation type="submission" date="2019-08" db="EMBL/GenBank/DDBJ databases">
        <title>Actinomadura sp. nov. CYP1-5 isolated from mountain soil.</title>
        <authorList>
            <person name="Songsumanus A."/>
            <person name="Kuncharoen N."/>
            <person name="Kudo T."/>
            <person name="Yuki M."/>
            <person name="Igarashi Y."/>
            <person name="Tanasupawat S."/>
        </authorList>
    </citation>
    <scope>NUCLEOTIDE SEQUENCE [LARGE SCALE GENOMIC DNA]</scope>
    <source>
        <strain evidence="3 4">CYP1-5</strain>
    </source>
</reference>
<dbReference type="AlphaFoldDB" id="A0A5D3FDV5"/>
<dbReference type="InterPro" id="IPR007278">
    <property type="entry name" value="DUF397"/>
</dbReference>
<dbReference type="Pfam" id="PF04149">
    <property type="entry name" value="DUF397"/>
    <property type="match status" value="1"/>
</dbReference>
<evidence type="ECO:0000313" key="4">
    <source>
        <dbReference type="Proteomes" id="UP000323505"/>
    </source>
</evidence>
<protein>
    <submittedName>
        <fullName evidence="3">DUF397 domain-containing protein</fullName>
    </submittedName>
</protein>
<name>A0A5D3FDV5_9ACTN</name>
<evidence type="ECO:0000313" key="3">
    <source>
        <dbReference type="EMBL" id="TYK46222.1"/>
    </source>
</evidence>
<feature type="compositionally biased region" description="Polar residues" evidence="1">
    <location>
        <begin position="1"/>
        <end position="18"/>
    </location>
</feature>
<sequence>MNTPGLSQAQWRKSTYSGGNEGECVEIANLNGRIAIRDSKSPHTCHVTLTRQDFTALLGRLASQP</sequence>
<keyword evidence="4" id="KW-1185">Reference proteome</keyword>
<feature type="domain" description="DUF397" evidence="2">
    <location>
        <begin position="9"/>
        <end position="60"/>
    </location>
</feature>
<accession>A0A5D3FDV5</accession>
<gene>
    <name evidence="3" type="ORF">FXF68_28975</name>
</gene>
<dbReference type="RefSeq" id="WP_148764621.1">
    <property type="nucleotide sequence ID" value="NZ_VSRQ01000006.1"/>
</dbReference>
<evidence type="ECO:0000259" key="2">
    <source>
        <dbReference type="Pfam" id="PF04149"/>
    </source>
</evidence>
<dbReference type="EMBL" id="VSRQ01000006">
    <property type="protein sequence ID" value="TYK46222.1"/>
    <property type="molecule type" value="Genomic_DNA"/>
</dbReference>
<proteinExistence type="predicted"/>
<feature type="region of interest" description="Disordered" evidence="1">
    <location>
        <begin position="1"/>
        <end position="20"/>
    </location>
</feature>